<dbReference type="AlphaFoldDB" id="A0A2P8I620"/>
<dbReference type="GO" id="GO:0008198">
    <property type="term" value="F:ferrous iron binding"/>
    <property type="evidence" value="ECO:0007669"/>
    <property type="project" value="TreeGrafter"/>
</dbReference>
<feature type="binding site" evidence="6">
    <location>
        <position position="76"/>
    </location>
    <ligand>
        <name>Fe cation</name>
        <dbReference type="ChEBI" id="CHEBI:24875"/>
        <note>catalytic</note>
    </ligand>
</feature>
<evidence type="ECO:0000313" key="8">
    <source>
        <dbReference type="EMBL" id="PSL53893.1"/>
    </source>
</evidence>
<name>A0A2P8I620_SACCR</name>
<dbReference type="SUPFAM" id="SSF51182">
    <property type="entry name" value="RmlC-like cupins"/>
    <property type="match status" value="1"/>
</dbReference>
<keyword evidence="9" id="KW-1185">Reference proteome</keyword>
<dbReference type="GO" id="GO:0016702">
    <property type="term" value="F:oxidoreductase activity, acting on single donors with incorporation of molecular oxygen, incorporation of two atoms of oxygen"/>
    <property type="evidence" value="ECO:0007669"/>
    <property type="project" value="InterPro"/>
</dbReference>
<evidence type="ECO:0000313" key="9">
    <source>
        <dbReference type="Proteomes" id="UP000241118"/>
    </source>
</evidence>
<protein>
    <submittedName>
        <fullName evidence="8">Cysteine dioxygenase</fullName>
    </submittedName>
</protein>
<dbReference type="CDD" id="cd10548">
    <property type="entry name" value="cupin_CDO"/>
    <property type="match status" value="1"/>
</dbReference>
<dbReference type="EMBL" id="PYAX01000008">
    <property type="protein sequence ID" value="PSL53893.1"/>
    <property type="molecule type" value="Genomic_DNA"/>
</dbReference>
<dbReference type="PANTHER" id="PTHR12918:SF1">
    <property type="entry name" value="CYSTEINE DIOXYGENASE TYPE 1"/>
    <property type="match status" value="1"/>
</dbReference>
<evidence type="ECO:0000256" key="2">
    <source>
        <dbReference type="ARBA" id="ARBA00022723"/>
    </source>
</evidence>
<dbReference type="Pfam" id="PF05995">
    <property type="entry name" value="CDO_I"/>
    <property type="match status" value="1"/>
</dbReference>
<evidence type="ECO:0000256" key="7">
    <source>
        <dbReference type="SAM" id="MobiDB-lite"/>
    </source>
</evidence>
<organism evidence="8 9">
    <name type="scientific">Saccharothrix carnea</name>
    <dbReference type="NCBI Taxonomy" id="1280637"/>
    <lineage>
        <taxon>Bacteria</taxon>
        <taxon>Bacillati</taxon>
        <taxon>Actinomycetota</taxon>
        <taxon>Actinomycetes</taxon>
        <taxon>Pseudonocardiales</taxon>
        <taxon>Pseudonocardiaceae</taxon>
        <taxon>Saccharothrix</taxon>
    </lineage>
</organism>
<dbReference type="InterPro" id="IPR011051">
    <property type="entry name" value="RmlC_Cupin_sf"/>
</dbReference>
<evidence type="ECO:0000256" key="5">
    <source>
        <dbReference type="ARBA" id="ARBA00023004"/>
    </source>
</evidence>
<feature type="binding site" evidence="6">
    <location>
        <position position="78"/>
    </location>
    <ligand>
        <name>Fe cation</name>
        <dbReference type="ChEBI" id="CHEBI:24875"/>
        <note>catalytic</note>
    </ligand>
</feature>
<dbReference type="Proteomes" id="UP000241118">
    <property type="component" value="Unassembled WGS sequence"/>
</dbReference>
<feature type="region of interest" description="Disordered" evidence="7">
    <location>
        <begin position="187"/>
        <end position="211"/>
    </location>
</feature>
<comment type="caution">
    <text evidence="8">The sequence shown here is derived from an EMBL/GenBank/DDBJ whole genome shotgun (WGS) entry which is preliminary data.</text>
</comment>
<keyword evidence="4" id="KW-0560">Oxidoreductase</keyword>
<comment type="similarity">
    <text evidence="1">Belongs to the cysteine dioxygenase family.</text>
</comment>
<evidence type="ECO:0000256" key="6">
    <source>
        <dbReference type="PIRSR" id="PIRSR610300-51"/>
    </source>
</evidence>
<keyword evidence="3 8" id="KW-0223">Dioxygenase</keyword>
<dbReference type="InterPro" id="IPR010300">
    <property type="entry name" value="CDO_1"/>
</dbReference>
<dbReference type="PANTHER" id="PTHR12918">
    <property type="entry name" value="CYSTEINE DIOXYGENASE"/>
    <property type="match status" value="1"/>
</dbReference>
<gene>
    <name evidence="8" type="ORF">B0I31_108340</name>
</gene>
<dbReference type="InterPro" id="IPR014710">
    <property type="entry name" value="RmlC-like_jellyroll"/>
</dbReference>
<dbReference type="Gene3D" id="2.60.120.10">
    <property type="entry name" value="Jelly Rolls"/>
    <property type="match status" value="1"/>
</dbReference>
<reference evidence="8 9" key="1">
    <citation type="submission" date="2018-03" db="EMBL/GenBank/DDBJ databases">
        <title>Genomic Encyclopedia of Type Strains, Phase III (KMG-III): the genomes of soil and plant-associated and newly described type strains.</title>
        <authorList>
            <person name="Whitman W."/>
        </authorList>
    </citation>
    <scope>NUCLEOTIDE SEQUENCE [LARGE SCALE GENOMIC DNA]</scope>
    <source>
        <strain evidence="8 9">CGMCC 4.7097</strain>
    </source>
</reference>
<evidence type="ECO:0000256" key="4">
    <source>
        <dbReference type="ARBA" id="ARBA00023002"/>
    </source>
</evidence>
<sequence length="211" mass="23529">MNELLDRLTDMVKSLERPTPSELITAVDRVGVTVAELRPYLSEPGLYPYGRQKLLATDEVEIIAMNWATQRQCSPHDHGSSFGVISVVQGTISHDLYTLDQDDTPAKYLSRVEKEGTNYFAARGMVHSMGNPLTTPAVTLHFYAPPITRMKVYDLENCLACVVSDDCGAWWPTEQRQRLAVLKLTRKTGDQPRTTGSRVVDPGRPGDPVLR</sequence>
<evidence type="ECO:0000256" key="1">
    <source>
        <dbReference type="ARBA" id="ARBA00006622"/>
    </source>
</evidence>
<evidence type="ECO:0000256" key="3">
    <source>
        <dbReference type="ARBA" id="ARBA00022964"/>
    </source>
</evidence>
<accession>A0A2P8I620</accession>
<feature type="binding site" evidence="6">
    <location>
        <position position="127"/>
    </location>
    <ligand>
        <name>Fe cation</name>
        <dbReference type="ChEBI" id="CHEBI:24875"/>
        <note>catalytic</note>
    </ligand>
</feature>
<keyword evidence="2 6" id="KW-0479">Metal-binding</keyword>
<keyword evidence="5 6" id="KW-0408">Iron</keyword>
<proteinExistence type="inferred from homology"/>